<dbReference type="GO" id="GO:0051301">
    <property type="term" value="P:cell division"/>
    <property type="evidence" value="ECO:0007669"/>
    <property type="project" value="UniProtKB-UniRule"/>
</dbReference>
<dbReference type="SUPFAM" id="SSF69304">
    <property type="entry name" value="Tricorn protease N-terminal domain"/>
    <property type="match status" value="1"/>
</dbReference>
<comment type="subcellular location">
    <subcellularLocation>
        <location evidence="1 5">Periplasm</location>
    </subcellularLocation>
</comment>
<dbReference type="HAMAP" id="MF_00671">
    <property type="entry name" value="TolB"/>
    <property type="match status" value="1"/>
</dbReference>
<evidence type="ECO:0000259" key="6">
    <source>
        <dbReference type="Pfam" id="PF04052"/>
    </source>
</evidence>
<feature type="chain" id="PRO_5017095273" description="Tol-Pal system protein TolB" evidence="5">
    <location>
        <begin position="29"/>
        <end position="438"/>
    </location>
</feature>
<dbReference type="Pfam" id="PF07676">
    <property type="entry name" value="PD40"/>
    <property type="match status" value="4"/>
</dbReference>
<evidence type="ECO:0000256" key="1">
    <source>
        <dbReference type="ARBA" id="ARBA00004418"/>
    </source>
</evidence>
<gene>
    <name evidence="5" type="primary">tolB</name>
    <name evidence="7" type="ORF">DFR50_1569</name>
</gene>
<dbReference type="PANTHER" id="PTHR36842">
    <property type="entry name" value="PROTEIN TOLB HOMOLOG"/>
    <property type="match status" value="1"/>
</dbReference>
<dbReference type="Pfam" id="PF04052">
    <property type="entry name" value="TolB_N"/>
    <property type="match status" value="1"/>
</dbReference>
<dbReference type="InterPro" id="IPR014167">
    <property type="entry name" value="Tol-Pal_TolB"/>
</dbReference>
<protein>
    <recommendedName>
        <fullName evidence="5">Tol-Pal system protein TolB</fullName>
    </recommendedName>
</protein>
<organism evidence="7 8">
    <name type="scientific">Roseiarcus fermentans</name>
    <dbReference type="NCBI Taxonomy" id="1473586"/>
    <lineage>
        <taxon>Bacteria</taxon>
        <taxon>Pseudomonadati</taxon>
        <taxon>Pseudomonadota</taxon>
        <taxon>Alphaproteobacteria</taxon>
        <taxon>Hyphomicrobiales</taxon>
        <taxon>Roseiarcaceae</taxon>
        <taxon>Roseiarcus</taxon>
    </lineage>
</organism>
<evidence type="ECO:0000256" key="2">
    <source>
        <dbReference type="ARBA" id="ARBA00009820"/>
    </source>
</evidence>
<feature type="domain" description="TolB N-terminal" evidence="6">
    <location>
        <begin position="39"/>
        <end position="134"/>
    </location>
</feature>
<dbReference type="Gene3D" id="2.120.10.30">
    <property type="entry name" value="TolB, C-terminal domain"/>
    <property type="match status" value="1"/>
</dbReference>
<dbReference type="PANTHER" id="PTHR36842:SF1">
    <property type="entry name" value="PROTEIN TOLB"/>
    <property type="match status" value="1"/>
</dbReference>
<reference evidence="7 8" key="1">
    <citation type="submission" date="2018-06" db="EMBL/GenBank/DDBJ databases">
        <title>Genomic Encyclopedia of Type Strains, Phase IV (KMG-IV): sequencing the most valuable type-strain genomes for metagenomic binning, comparative biology and taxonomic classification.</title>
        <authorList>
            <person name="Goeker M."/>
        </authorList>
    </citation>
    <scope>NUCLEOTIDE SEQUENCE [LARGE SCALE GENOMIC DNA]</scope>
    <source>
        <strain evidence="7 8">DSM 24875</strain>
    </source>
</reference>
<evidence type="ECO:0000256" key="4">
    <source>
        <dbReference type="ARBA" id="ARBA00022764"/>
    </source>
</evidence>
<dbReference type="RefSeq" id="WP_113893734.1">
    <property type="nucleotide sequence ID" value="NZ_QNRK01000056.1"/>
</dbReference>
<comment type="caution">
    <text evidence="7">The sequence shown here is derived from an EMBL/GenBank/DDBJ whole genome shotgun (WGS) entry which is preliminary data.</text>
</comment>
<dbReference type="Gene3D" id="3.40.50.10070">
    <property type="entry name" value="TolB, N-terminal domain"/>
    <property type="match status" value="1"/>
</dbReference>
<comment type="similarity">
    <text evidence="2 5">Belongs to the TolB family.</text>
</comment>
<keyword evidence="4 5" id="KW-0574">Periplasm</keyword>
<dbReference type="OrthoDB" id="9802240at2"/>
<dbReference type="InterPro" id="IPR011042">
    <property type="entry name" value="6-blade_b-propeller_TolB-like"/>
</dbReference>
<name>A0A366EHX8_9HYPH</name>
<keyword evidence="3 5" id="KW-0732">Signal</keyword>
<evidence type="ECO:0000256" key="3">
    <source>
        <dbReference type="ARBA" id="ARBA00022729"/>
    </source>
</evidence>
<keyword evidence="5" id="KW-0131">Cell cycle</keyword>
<dbReference type="InterPro" id="IPR007195">
    <property type="entry name" value="TolB_N"/>
</dbReference>
<dbReference type="EMBL" id="QNRK01000056">
    <property type="protein sequence ID" value="RBP02012.1"/>
    <property type="molecule type" value="Genomic_DNA"/>
</dbReference>
<dbReference type="GO" id="GO:0017038">
    <property type="term" value="P:protein import"/>
    <property type="evidence" value="ECO:0007669"/>
    <property type="project" value="InterPro"/>
</dbReference>
<keyword evidence="5" id="KW-0132">Cell division</keyword>
<dbReference type="SUPFAM" id="SSF52964">
    <property type="entry name" value="TolB, N-terminal domain"/>
    <property type="match status" value="1"/>
</dbReference>
<evidence type="ECO:0000256" key="5">
    <source>
        <dbReference type="HAMAP-Rule" id="MF_00671"/>
    </source>
</evidence>
<dbReference type="NCBIfam" id="TIGR02800">
    <property type="entry name" value="propeller_TolB"/>
    <property type="match status" value="1"/>
</dbReference>
<feature type="signal peptide" evidence="5">
    <location>
        <begin position="1"/>
        <end position="28"/>
    </location>
</feature>
<dbReference type="Proteomes" id="UP000253529">
    <property type="component" value="Unassembled WGS sequence"/>
</dbReference>
<evidence type="ECO:0000313" key="8">
    <source>
        <dbReference type="Proteomes" id="UP000253529"/>
    </source>
</evidence>
<keyword evidence="8" id="KW-1185">Reference proteome</keyword>
<dbReference type="GO" id="GO:0042597">
    <property type="term" value="C:periplasmic space"/>
    <property type="evidence" value="ECO:0007669"/>
    <property type="project" value="UniProtKB-SubCell"/>
</dbReference>
<evidence type="ECO:0000313" key="7">
    <source>
        <dbReference type="EMBL" id="RBP02012.1"/>
    </source>
</evidence>
<accession>A0A366EHX8</accession>
<comment type="function">
    <text evidence="5">Part of the Tol-Pal system, which plays a role in outer membrane invagination during cell division and is important for maintaining outer membrane integrity.</text>
</comment>
<sequence precursor="true">MTLLPLAARLLALAALTFLPAASAPAAAATGDVYVRAGQTFKPVSVAVTPFAGDDGADKIGAVVANDFARSIFLLPLNPSSFPEAVTNPDQRPDIAAWKNANAQFVLTGRLLRPDAEHVTAQFRLWDVATGDQVAGEQYTSEASNARRVAHMISDSVFSRVTGEKGFFDSRVVFVDESGPKDKRHKRLAVMDMDGANIKYLGGGETLVVTPRFSPSAQQVAYMSFGSADPKVTLLNLETGQREAVGNFPGMTFAPRFSPDGQKIVMSLSDGASANLYTMDLRSRATTRLTDTSAIDTSPSFSPDGAQIAFESDRGGTQQIYVMSAAGGPAKRISFGDGRYSTPVWSPRGDLIAFTRIKNGSFGIGVMKPDGSGERMLVDGFHNEGPTFSPNGLYVQFFRDSGGSGGPKIYMTDIFGHGEFLVPTPNYASDPSWGPLMH</sequence>
<proteinExistence type="inferred from homology"/>
<dbReference type="AlphaFoldDB" id="A0A366EHX8"/>
<dbReference type="InterPro" id="IPR011659">
    <property type="entry name" value="WD40"/>
</dbReference>
<comment type="subunit">
    <text evidence="5">The Tol-Pal system is composed of five core proteins: the inner membrane proteins TolA, TolQ and TolR, the periplasmic protein TolB and the outer membrane protein Pal. They form a network linking the inner and outer membranes and the peptidoglycan layer.</text>
</comment>